<sequence length="364" mass="39019">MTQQPGRGAARNDVDELKQFIGVHARAQGLPDELCSRVLRRITHDGEGPGSWSGEWSVAAAELAAQGQLLAACQCWNTARFPFVDGPARAEAHARCVETFGRWSADHPGIERIEITVDGGPGAETRPDGGKGTFTALTAGLSATEPRPLLLVMGGIVSLKEQWAPALLGAEQLGMAMAVTEMPGVGENTLTYGNDGGRMLSALLDALADRADVTKTYASAMSFSGHMALRCALTDPRIRGVVTAGAPISAFFTDRAWYDATVPRITKDTLAQLTGLGEDALFDDMRSWGFTAQELAGLAIPVGYTVSLRDEIIPQEDARFLHRHGRDVALKENDDVHGSPSHVEETRAWAVQSVLAMRQRAEST</sequence>
<dbReference type="EMBL" id="CP023699">
    <property type="protein sequence ID" value="QEU95753.1"/>
    <property type="molecule type" value="Genomic_DNA"/>
</dbReference>
<dbReference type="AlphaFoldDB" id="A0A5J6GKY9"/>
<proteinExistence type="predicted"/>
<dbReference type="OrthoDB" id="5704902at2"/>
<organism evidence="1 2">
    <name type="scientific">Streptomyces kanamyceticus</name>
    <dbReference type="NCBI Taxonomy" id="1967"/>
    <lineage>
        <taxon>Bacteria</taxon>
        <taxon>Bacillati</taxon>
        <taxon>Actinomycetota</taxon>
        <taxon>Actinomycetes</taxon>
        <taxon>Kitasatosporales</taxon>
        <taxon>Streptomycetaceae</taxon>
        <taxon>Streptomyces</taxon>
    </lineage>
</organism>
<name>A0A5J6GKY9_STRKN</name>
<dbReference type="GO" id="GO:0016787">
    <property type="term" value="F:hydrolase activity"/>
    <property type="evidence" value="ECO:0007669"/>
    <property type="project" value="UniProtKB-KW"/>
</dbReference>
<dbReference type="InterPro" id="IPR029058">
    <property type="entry name" value="AB_hydrolase_fold"/>
</dbReference>
<accession>A0A5J6GKY9</accession>
<dbReference type="RefSeq" id="WP_055547765.1">
    <property type="nucleotide sequence ID" value="NZ_CP023699.1"/>
</dbReference>
<dbReference type="Proteomes" id="UP000325529">
    <property type="component" value="Chromosome"/>
</dbReference>
<dbReference type="SUPFAM" id="SSF53474">
    <property type="entry name" value="alpha/beta-Hydrolases"/>
    <property type="match status" value="1"/>
</dbReference>
<gene>
    <name evidence="1" type="ORF">CP970_36810</name>
</gene>
<keyword evidence="1" id="KW-0378">Hydrolase</keyword>
<dbReference type="Gene3D" id="3.40.50.1820">
    <property type="entry name" value="alpha/beta hydrolase"/>
    <property type="match status" value="1"/>
</dbReference>
<protein>
    <submittedName>
        <fullName evidence="1">Alpha/beta hydrolase</fullName>
    </submittedName>
</protein>
<evidence type="ECO:0000313" key="1">
    <source>
        <dbReference type="EMBL" id="QEU95753.1"/>
    </source>
</evidence>
<keyword evidence="2" id="KW-1185">Reference proteome</keyword>
<evidence type="ECO:0000313" key="2">
    <source>
        <dbReference type="Proteomes" id="UP000325529"/>
    </source>
</evidence>
<dbReference type="KEGG" id="ska:CP970_36810"/>
<reference evidence="1 2" key="1">
    <citation type="submission" date="2017-09" db="EMBL/GenBank/DDBJ databases">
        <authorList>
            <person name="Lee N."/>
            <person name="Cho B.-K."/>
        </authorList>
    </citation>
    <scope>NUCLEOTIDE SEQUENCE [LARGE SCALE GENOMIC DNA]</scope>
    <source>
        <strain evidence="1 2">ATCC 12853</strain>
    </source>
</reference>